<sequence>MHAIKTRLTQLLNVTTPIVGAPMGYPWSADLACAVTEAGGFGMTGAAFDTPEKLRETLGDIRKKLNVPSGQALPIGVGLIGWVLDRTEMSEDPRIPAVLNELPTAIWFAFGEDLGTYVRQVRAYEAKRQHKTLVFVCVNSVEEALVAANDWKVDVIAAQGTFIQGMLVVHNSRILDTGVEAGGHGSSHAPTLSILVSAILAALPNGPPIVAAGGIATGPQVASLLTLGASGVILGTRLLFTPECAYTPTQKSLLLKADLNATTRGMCFDEVNRTLGWPEGIDGRAIANGIWTDAQEGLDVEERILKYDEGKEKGEEERVLVWAGAAAGLTKEIKGAGEVVREIHDGALEALRTAATLF</sequence>
<evidence type="ECO:0000256" key="2">
    <source>
        <dbReference type="ARBA" id="ARBA00022643"/>
    </source>
</evidence>
<dbReference type="Pfam" id="PF03060">
    <property type="entry name" value="NMO"/>
    <property type="match status" value="1"/>
</dbReference>
<comment type="caution">
    <text evidence="4">The sequence shown here is derived from an EMBL/GenBank/DDBJ whole genome shotgun (WGS) entry which is preliminary data.</text>
</comment>
<dbReference type="EMBL" id="MLYV02000733">
    <property type="protein sequence ID" value="PSR78631.1"/>
    <property type="molecule type" value="Genomic_DNA"/>
</dbReference>
<protein>
    <submittedName>
        <fullName evidence="4">Uncharacterized protein</fullName>
    </submittedName>
</protein>
<dbReference type="Gene3D" id="3.20.20.70">
    <property type="entry name" value="Aldolase class I"/>
    <property type="match status" value="2"/>
</dbReference>
<accession>A0A2R6NWV8</accession>
<keyword evidence="5" id="KW-1185">Reference proteome</keyword>
<gene>
    <name evidence="4" type="ORF">PHLCEN_2v7378</name>
</gene>
<organism evidence="4 5">
    <name type="scientific">Hermanssonia centrifuga</name>
    <dbReference type="NCBI Taxonomy" id="98765"/>
    <lineage>
        <taxon>Eukaryota</taxon>
        <taxon>Fungi</taxon>
        <taxon>Dikarya</taxon>
        <taxon>Basidiomycota</taxon>
        <taxon>Agaricomycotina</taxon>
        <taxon>Agaricomycetes</taxon>
        <taxon>Polyporales</taxon>
        <taxon>Meruliaceae</taxon>
        <taxon>Hermanssonia</taxon>
    </lineage>
</organism>
<evidence type="ECO:0000313" key="4">
    <source>
        <dbReference type="EMBL" id="PSR78631.1"/>
    </source>
</evidence>
<dbReference type="InterPro" id="IPR013785">
    <property type="entry name" value="Aldolase_TIM"/>
</dbReference>
<keyword evidence="3" id="KW-0560">Oxidoreductase</keyword>
<dbReference type="OrthoDB" id="2349068at2759"/>
<dbReference type="GO" id="GO:0018580">
    <property type="term" value="F:nitronate monooxygenase activity"/>
    <property type="evidence" value="ECO:0007669"/>
    <property type="project" value="InterPro"/>
</dbReference>
<dbReference type="SUPFAM" id="SSF51412">
    <property type="entry name" value="Inosine monophosphate dehydrogenase (IMPDH)"/>
    <property type="match status" value="1"/>
</dbReference>
<dbReference type="CDD" id="cd04730">
    <property type="entry name" value="NPD_like"/>
    <property type="match status" value="1"/>
</dbReference>
<keyword evidence="2" id="KW-0288">FMN</keyword>
<dbReference type="STRING" id="98765.A0A2R6NWV8"/>
<dbReference type="InterPro" id="IPR004136">
    <property type="entry name" value="NMO"/>
</dbReference>
<proteinExistence type="predicted"/>
<evidence type="ECO:0000313" key="5">
    <source>
        <dbReference type="Proteomes" id="UP000186601"/>
    </source>
</evidence>
<dbReference type="AlphaFoldDB" id="A0A2R6NWV8"/>
<dbReference type="PANTHER" id="PTHR32332">
    <property type="entry name" value="2-NITROPROPANE DIOXYGENASE"/>
    <property type="match status" value="1"/>
</dbReference>
<keyword evidence="1" id="KW-0285">Flavoprotein</keyword>
<name>A0A2R6NWV8_9APHY</name>
<evidence type="ECO:0000256" key="3">
    <source>
        <dbReference type="ARBA" id="ARBA00023002"/>
    </source>
</evidence>
<reference evidence="4 5" key="1">
    <citation type="submission" date="2018-02" db="EMBL/GenBank/DDBJ databases">
        <title>Genome sequence of the basidiomycete white-rot fungus Phlebia centrifuga.</title>
        <authorList>
            <person name="Granchi Z."/>
            <person name="Peng M."/>
            <person name="de Vries R.P."/>
            <person name="Hilden K."/>
            <person name="Makela M.R."/>
            <person name="Grigoriev I."/>
            <person name="Riley R."/>
        </authorList>
    </citation>
    <scope>NUCLEOTIDE SEQUENCE [LARGE SCALE GENOMIC DNA]</scope>
    <source>
        <strain evidence="4 5">FBCC195</strain>
    </source>
</reference>
<dbReference type="Proteomes" id="UP000186601">
    <property type="component" value="Unassembled WGS sequence"/>
</dbReference>
<evidence type="ECO:0000256" key="1">
    <source>
        <dbReference type="ARBA" id="ARBA00022630"/>
    </source>
</evidence>
<dbReference type="PANTHER" id="PTHR32332:SF31">
    <property type="entry name" value="2-NITROPROPANE DIOXYGENASE FAMILY, PUTATIVE (AFU_ORTHOLOGUE AFUA_2G09850)-RELATED"/>
    <property type="match status" value="1"/>
</dbReference>